<dbReference type="Gene3D" id="3.40.30.10">
    <property type="entry name" value="Glutaredoxin"/>
    <property type="match status" value="1"/>
</dbReference>
<evidence type="ECO:0000256" key="5">
    <source>
        <dbReference type="ARBA" id="ARBA00022989"/>
    </source>
</evidence>
<evidence type="ECO:0000256" key="6">
    <source>
        <dbReference type="ARBA" id="ARBA00023136"/>
    </source>
</evidence>
<dbReference type="Proteomes" id="UP001344906">
    <property type="component" value="Unassembled WGS sequence"/>
</dbReference>
<evidence type="ECO:0000313" key="9">
    <source>
        <dbReference type="Proteomes" id="UP001344906"/>
    </source>
</evidence>
<feature type="transmembrane region" description="Helical" evidence="7">
    <location>
        <begin position="326"/>
        <end position="343"/>
    </location>
</feature>
<dbReference type="InterPro" id="IPR003782">
    <property type="entry name" value="SCO1/SenC"/>
</dbReference>
<proteinExistence type="inferred from homology"/>
<evidence type="ECO:0000256" key="4">
    <source>
        <dbReference type="ARBA" id="ARBA00022692"/>
    </source>
</evidence>
<gene>
    <name evidence="8" type="ORF">KDH_68700</name>
</gene>
<comment type="similarity">
    <text evidence="2">Belongs to the SCO1/2 family.</text>
</comment>
<keyword evidence="5 7" id="KW-1133">Transmembrane helix</keyword>
<sequence>MLWLDRDGWPVPPVVLLICVVGEMLYLRGWLVVARREGARGHGWLWRGFCFVGAILVFLLAASSFIDELSERLFWVHMVQHLLLLVVMAPLLVASAPLLPMWWGLPRLARSWLRSVASGRGGRLCARLGRWLRRPTMSCGLLLVGIWIWHWPPLYDLALSKDLIHDWGEHLSFNAVSFVFWSQVIPSPPLRARASSLGQLGCIGFAIAQNLALAVLLGFAPHSIYGAYAHRVAWPGSLSPLQDQQFGAGIMWTFGDVPFALAFSILLQRWLLLHTSDTSSICSDLASDFPSMHDNVPDRRHGVVGGAFAPGNGAAARQAPARGARTVTAVACVAVVVFGLLWGSRTLLAARGQAARPPATSTAIGGFPMAGKSVPDFTLLNQFNQPVKLSALRGHEIVLAFIDARCTTLCPLTAEIMYNAKARLKPQEADRVVLLAVNANPDATSVTEIQSWSIKHGMLHQWQFLTGSARQLQAIYHQYNVYDQVGSDNAVVHDPTIFIIDATGRSRLYYETLSSSLTADLRSEEDGLLAGMRRWLP</sequence>
<keyword evidence="6 7" id="KW-0472">Membrane</keyword>
<dbReference type="PANTHER" id="PTHR12151:SF25">
    <property type="entry name" value="LINALOOL DEHYDRATASE_ISOMERASE DOMAIN-CONTAINING PROTEIN"/>
    <property type="match status" value="1"/>
</dbReference>
<dbReference type="InterPro" id="IPR019108">
    <property type="entry name" value="Caa3_assmbl_CtaG-rel"/>
</dbReference>
<dbReference type="CDD" id="cd02968">
    <property type="entry name" value="SCO"/>
    <property type="match status" value="1"/>
</dbReference>
<organism evidence="8 9">
    <name type="scientific">Dictyobacter halimunensis</name>
    <dbReference type="NCBI Taxonomy" id="3026934"/>
    <lineage>
        <taxon>Bacteria</taxon>
        <taxon>Bacillati</taxon>
        <taxon>Chloroflexota</taxon>
        <taxon>Ktedonobacteria</taxon>
        <taxon>Ktedonobacterales</taxon>
        <taxon>Dictyobacteraceae</taxon>
        <taxon>Dictyobacter</taxon>
    </lineage>
</organism>
<protein>
    <recommendedName>
        <fullName evidence="10">Thioredoxin domain-containing protein</fullName>
    </recommendedName>
</protein>
<feature type="transmembrane region" description="Helical" evidence="7">
    <location>
        <begin position="245"/>
        <end position="267"/>
    </location>
</feature>
<dbReference type="PANTHER" id="PTHR12151">
    <property type="entry name" value="ELECTRON TRANSPORT PROTIN SCO1/SENC FAMILY MEMBER"/>
    <property type="match status" value="1"/>
</dbReference>
<comment type="subcellular location">
    <subcellularLocation>
        <location evidence="1">Cell membrane</location>
        <topology evidence="1">Multi-pass membrane protein</topology>
    </subcellularLocation>
</comment>
<reference evidence="8 9" key="1">
    <citation type="submission" date="2023-02" db="EMBL/GenBank/DDBJ databases">
        <title>Dictyobacter halimunensis sp. nov., a new member of the class Ktedonobacteria from forest soil in a geothermal area.</title>
        <authorList>
            <person name="Rachmania M.K."/>
            <person name="Ningsih F."/>
            <person name="Sakai Y."/>
            <person name="Yabe S."/>
            <person name="Yokota A."/>
            <person name="Sjamsuridzal W."/>
        </authorList>
    </citation>
    <scope>NUCLEOTIDE SEQUENCE [LARGE SCALE GENOMIC DNA]</scope>
    <source>
        <strain evidence="8 9">S3.2.2.5</strain>
    </source>
</reference>
<evidence type="ECO:0000256" key="7">
    <source>
        <dbReference type="SAM" id="Phobius"/>
    </source>
</evidence>
<evidence type="ECO:0000256" key="3">
    <source>
        <dbReference type="ARBA" id="ARBA00022475"/>
    </source>
</evidence>
<accession>A0ABQ6G5H7</accession>
<dbReference type="Pfam" id="PF09678">
    <property type="entry name" value="Caa3_CtaG"/>
    <property type="match status" value="1"/>
</dbReference>
<feature type="transmembrane region" description="Helical" evidence="7">
    <location>
        <begin position="202"/>
        <end position="225"/>
    </location>
</feature>
<dbReference type="Pfam" id="PF02630">
    <property type="entry name" value="SCO1-SenC"/>
    <property type="match status" value="1"/>
</dbReference>
<comment type="caution">
    <text evidence="8">The sequence shown here is derived from an EMBL/GenBank/DDBJ whole genome shotgun (WGS) entry which is preliminary data.</text>
</comment>
<feature type="transmembrane region" description="Helical" evidence="7">
    <location>
        <begin position="45"/>
        <end position="66"/>
    </location>
</feature>
<keyword evidence="3" id="KW-1003">Cell membrane</keyword>
<dbReference type="EMBL" id="BSRI01000002">
    <property type="protein sequence ID" value="GLV60047.1"/>
    <property type="molecule type" value="Genomic_DNA"/>
</dbReference>
<dbReference type="SUPFAM" id="SSF52833">
    <property type="entry name" value="Thioredoxin-like"/>
    <property type="match status" value="1"/>
</dbReference>
<keyword evidence="4 7" id="KW-0812">Transmembrane</keyword>
<feature type="transmembrane region" description="Helical" evidence="7">
    <location>
        <begin position="12"/>
        <end position="33"/>
    </location>
</feature>
<name>A0ABQ6G5H7_9CHLR</name>
<evidence type="ECO:0008006" key="10">
    <source>
        <dbReference type="Google" id="ProtNLM"/>
    </source>
</evidence>
<evidence type="ECO:0000256" key="1">
    <source>
        <dbReference type="ARBA" id="ARBA00004651"/>
    </source>
</evidence>
<dbReference type="InterPro" id="IPR036249">
    <property type="entry name" value="Thioredoxin-like_sf"/>
</dbReference>
<evidence type="ECO:0000313" key="8">
    <source>
        <dbReference type="EMBL" id="GLV60047.1"/>
    </source>
</evidence>
<keyword evidence="9" id="KW-1185">Reference proteome</keyword>
<evidence type="ECO:0000256" key="2">
    <source>
        <dbReference type="ARBA" id="ARBA00010996"/>
    </source>
</evidence>
<feature type="transmembrane region" description="Helical" evidence="7">
    <location>
        <begin position="78"/>
        <end position="105"/>
    </location>
</feature>
<dbReference type="RefSeq" id="WP_338257006.1">
    <property type="nucleotide sequence ID" value="NZ_BSRI01000002.1"/>
</dbReference>